<keyword evidence="6" id="KW-0464">Manganese</keyword>
<dbReference type="Proteomes" id="UP001301140">
    <property type="component" value="Unassembled WGS sequence"/>
</dbReference>
<gene>
    <name evidence="8" type="ORF">PZ740_02180</name>
</gene>
<dbReference type="RefSeq" id="WP_327787601.1">
    <property type="nucleotide sequence ID" value="NZ_JARGEQ010000013.1"/>
</dbReference>
<dbReference type="InterPro" id="IPR036264">
    <property type="entry name" value="Bact_exopeptidase_dim_dom"/>
</dbReference>
<dbReference type="InterPro" id="IPR001261">
    <property type="entry name" value="ArgE/DapE_CS"/>
</dbReference>
<organism evidence="8 9">
    <name type="scientific">Marinimicrococcus flavescens</name>
    <dbReference type="NCBI Taxonomy" id="3031815"/>
    <lineage>
        <taxon>Bacteria</taxon>
        <taxon>Pseudomonadati</taxon>
        <taxon>Pseudomonadota</taxon>
        <taxon>Alphaproteobacteria</taxon>
        <taxon>Geminicoccales</taxon>
        <taxon>Geminicoccaceae</taxon>
        <taxon>Marinimicrococcus</taxon>
    </lineage>
</organism>
<feature type="binding site" evidence="7">
    <location>
        <position position="388"/>
    </location>
    <ligand>
        <name>Zn(2+)</name>
        <dbReference type="ChEBI" id="CHEBI:29105"/>
        <label>2</label>
    </ligand>
</feature>
<evidence type="ECO:0000256" key="7">
    <source>
        <dbReference type="PIRSR" id="PIRSR001235-1"/>
    </source>
</evidence>
<dbReference type="Gene3D" id="3.40.630.10">
    <property type="entry name" value="Zn peptidases"/>
    <property type="match status" value="1"/>
</dbReference>
<dbReference type="GO" id="GO:0016813">
    <property type="term" value="F:hydrolase activity, acting on carbon-nitrogen (but not peptide) bonds, in linear amidines"/>
    <property type="evidence" value="ECO:0007669"/>
    <property type="project" value="InterPro"/>
</dbReference>
<feature type="binding site" evidence="7">
    <location>
        <position position="123"/>
    </location>
    <ligand>
        <name>Zn(2+)</name>
        <dbReference type="ChEBI" id="CHEBI:29105"/>
        <label>2</label>
    </ligand>
</feature>
<evidence type="ECO:0000256" key="3">
    <source>
        <dbReference type="ARBA" id="ARBA00011738"/>
    </source>
</evidence>
<name>A0AAP3UYP6_9PROT</name>
<evidence type="ECO:0000313" key="8">
    <source>
        <dbReference type="EMBL" id="MDF1585189.1"/>
    </source>
</evidence>
<keyword evidence="9" id="KW-1185">Reference proteome</keyword>
<reference evidence="8 9" key="1">
    <citation type="submission" date="2023-03" db="EMBL/GenBank/DDBJ databases">
        <title>YIM 152171 draft genome.</title>
        <authorList>
            <person name="Yang Z."/>
        </authorList>
    </citation>
    <scope>NUCLEOTIDE SEQUENCE [LARGE SCALE GENOMIC DNA]</scope>
    <source>
        <strain evidence="8 9">YIM 152171</strain>
    </source>
</reference>
<dbReference type="NCBIfam" id="NF009527">
    <property type="entry name" value="PRK12891.1"/>
    <property type="match status" value="1"/>
</dbReference>
<dbReference type="SUPFAM" id="SSF53187">
    <property type="entry name" value="Zn-dependent exopeptidases"/>
    <property type="match status" value="1"/>
</dbReference>
<evidence type="ECO:0000256" key="5">
    <source>
        <dbReference type="ARBA" id="ARBA00022801"/>
    </source>
</evidence>
<evidence type="ECO:0000256" key="1">
    <source>
        <dbReference type="ARBA" id="ARBA00001936"/>
    </source>
</evidence>
<dbReference type="PANTHER" id="PTHR32494">
    <property type="entry name" value="ALLANTOATE DEIMINASE-RELATED"/>
    <property type="match status" value="1"/>
</dbReference>
<evidence type="ECO:0000256" key="2">
    <source>
        <dbReference type="ARBA" id="ARBA00006153"/>
    </source>
</evidence>
<proteinExistence type="inferred from homology"/>
<comment type="cofactor">
    <cofactor evidence="7">
        <name>Zn(2+)</name>
        <dbReference type="ChEBI" id="CHEBI:29105"/>
    </cofactor>
    <text evidence="7">Binds 2 Zn(2+) ions per subunit.</text>
</comment>
<comment type="cofactor">
    <cofactor evidence="1">
        <name>Mn(2+)</name>
        <dbReference type="ChEBI" id="CHEBI:29035"/>
    </cofactor>
</comment>
<comment type="similarity">
    <text evidence="2">Belongs to the peptidase M20 family.</text>
</comment>
<dbReference type="SUPFAM" id="SSF55031">
    <property type="entry name" value="Bacterial exopeptidase dimerisation domain"/>
    <property type="match status" value="1"/>
</dbReference>
<dbReference type="GO" id="GO:0046872">
    <property type="term" value="F:metal ion binding"/>
    <property type="evidence" value="ECO:0007669"/>
    <property type="project" value="UniProtKB-KW"/>
</dbReference>
<dbReference type="PROSITE" id="PS00758">
    <property type="entry name" value="ARGE_DAPE_CPG2_1"/>
    <property type="match status" value="1"/>
</dbReference>
<feature type="binding site" evidence="7">
    <location>
        <position position="88"/>
    </location>
    <ligand>
        <name>Zn(2+)</name>
        <dbReference type="ChEBI" id="CHEBI:29105"/>
        <label>1</label>
    </ligand>
</feature>
<dbReference type="AlphaFoldDB" id="A0AAP3UYP6"/>
<dbReference type="Pfam" id="PF01546">
    <property type="entry name" value="Peptidase_M20"/>
    <property type="match status" value="1"/>
</dbReference>
<evidence type="ECO:0000256" key="4">
    <source>
        <dbReference type="ARBA" id="ARBA00022723"/>
    </source>
</evidence>
<sequence length="414" mass="44307">MTELHFAPALFERLARDSAASPGVTRPSYGAGEQHAHDLVAEAAASLGMEKRVDAAGNMLLTLPGADRSRVLLLGSHVDTVPHGGNYDGLAGVLAGLEVAAGFVRGGRTPAVDIGVVALRAEESVWFPVSYIGSKTALGILPQEALAARRFDSGMTLGEHIREAGFDPEGVARGEKLIDPARIAGFVELHIEQGPHLISEGIVLGVVDGIRGSIRYREARCLGAYAHSGAVPRKWRHDAVVASAELVTRLDALWVELEEQGHDLTLTVGQLYTDAEQHAFAKVAGECRICIDVRSRSTDTLALVDERLKALCEEIAAARRVRFELGPRTGSTPAPMDERMQARLAEAAEALGVSWRRMSSGAGHDAATFALAGVPSVMLFVRNENGSHNPDEHMEMDDFAKAVAVMRRMASDFA</sequence>
<evidence type="ECO:0000313" key="9">
    <source>
        <dbReference type="Proteomes" id="UP001301140"/>
    </source>
</evidence>
<dbReference type="InterPro" id="IPR002933">
    <property type="entry name" value="Peptidase_M20"/>
</dbReference>
<dbReference type="PANTHER" id="PTHR32494:SF19">
    <property type="entry name" value="ALLANTOATE DEIMINASE-RELATED"/>
    <property type="match status" value="1"/>
</dbReference>
<keyword evidence="5 8" id="KW-0378">Hydrolase</keyword>
<keyword evidence="4 7" id="KW-0479">Metal-binding</keyword>
<accession>A0AAP3UYP6</accession>
<feature type="binding site" evidence="7">
    <location>
        <position position="88"/>
    </location>
    <ligand>
        <name>Zn(2+)</name>
        <dbReference type="ChEBI" id="CHEBI:29105"/>
        <label>2</label>
    </ligand>
</feature>
<feature type="binding site" evidence="7">
    <location>
        <position position="77"/>
    </location>
    <ligand>
        <name>Zn(2+)</name>
        <dbReference type="ChEBI" id="CHEBI:29105"/>
        <label>1</label>
    </ligand>
</feature>
<dbReference type="InterPro" id="IPR010158">
    <property type="entry name" value="Amidase_Cbmase"/>
</dbReference>
<keyword evidence="7" id="KW-0862">Zinc</keyword>
<feature type="binding site" evidence="7">
    <location>
        <position position="190"/>
    </location>
    <ligand>
        <name>Zn(2+)</name>
        <dbReference type="ChEBI" id="CHEBI:29105"/>
        <label>1</label>
    </ligand>
</feature>
<dbReference type="Gene3D" id="3.30.70.360">
    <property type="match status" value="1"/>
</dbReference>
<comment type="subunit">
    <text evidence="3">Homodimer.</text>
</comment>
<dbReference type="EMBL" id="JARGEQ010000013">
    <property type="protein sequence ID" value="MDF1585189.1"/>
    <property type="molecule type" value="Genomic_DNA"/>
</dbReference>
<dbReference type="NCBIfam" id="TIGR01879">
    <property type="entry name" value="hydantase"/>
    <property type="match status" value="1"/>
</dbReference>
<protein>
    <submittedName>
        <fullName evidence="8">Zn-dependent hydrolase</fullName>
    </submittedName>
</protein>
<dbReference type="PIRSF" id="PIRSF001235">
    <property type="entry name" value="Amidase_carbamoylase"/>
    <property type="match status" value="1"/>
</dbReference>
<comment type="caution">
    <text evidence="8">The sequence shown here is derived from an EMBL/GenBank/DDBJ whole genome shotgun (WGS) entry which is preliminary data.</text>
</comment>
<evidence type="ECO:0000256" key="6">
    <source>
        <dbReference type="ARBA" id="ARBA00023211"/>
    </source>
</evidence>